<organism evidence="1 2">
    <name type="scientific">Haloarcula amylolytica JCM 13557</name>
    <dbReference type="NCBI Taxonomy" id="1227452"/>
    <lineage>
        <taxon>Archaea</taxon>
        <taxon>Methanobacteriati</taxon>
        <taxon>Methanobacteriota</taxon>
        <taxon>Stenosarchaea group</taxon>
        <taxon>Halobacteria</taxon>
        <taxon>Halobacteriales</taxon>
        <taxon>Haloarculaceae</taxon>
        <taxon>Haloarcula</taxon>
    </lineage>
</organism>
<proteinExistence type="predicted"/>
<gene>
    <name evidence="1" type="ORF">C442_04359</name>
</gene>
<sequence length="86" mass="9723">MVGVSRSHPDADGLNEAEEIVRELRTAYTECVEANTYGVHVAVETVESGHERFRDLSTAFITAYRRNELRRTIEAEFQLRSAPLIA</sequence>
<reference evidence="1 2" key="1">
    <citation type="journal article" date="2014" name="PLoS Genet.">
        <title>Phylogenetically driven sequencing of extremely halophilic archaea reveals strategies for static and dynamic osmo-response.</title>
        <authorList>
            <person name="Becker E.A."/>
            <person name="Seitzer P.M."/>
            <person name="Tritt A."/>
            <person name="Larsen D."/>
            <person name="Krusor M."/>
            <person name="Yao A.I."/>
            <person name="Wu D."/>
            <person name="Madern D."/>
            <person name="Eisen J.A."/>
            <person name="Darling A.E."/>
            <person name="Facciotti M.T."/>
        </authorList>
    </citation>
    <scope>NUCLEOTIDE SEQUENCE [LARGE SCALE GENOMIC DNA]</scope>
    <source>
        <strain evidence="1 2">JCM 13557</strain>
    </source>
</reference>
<dbReference type="AlphaFoldDB" id="M0KT77"/>
<accession>M0KT77</accession>
<name>M0KT77_9EURY</name>
<dbReference type="EMBL" id="AOLW01000010">
    <property type="protein sequence ID" value="EMA24128.1"/>
    <property type="molecule type" value="Genomic_DNA"/>
</dbReference>
<dbReference type="PATRIC" id="fig|1227452.3.peg.868"/>
<protein>
    <submittedName>
        <fullName evidence="1">Uncharacterized protein</fullName>
    </submittedName>
</protein>
<evidence type="ECO:0000313" key="2">
    <source>
        <dbReference type="Proteomes" id="UP000011623"/>
    </source>
</evidence>
<evidence type="ECO:0000313" key="1">
    <source>
        <dbReference type="EMBL" id="EMA24128.1"/>
    </source>
</evidence>
<dbReference type="Proteomes" id="UP000011623">
    <property type="component" value="Unassembled WGS sequence"/>
</dbReference>
<keyword evidence="2" id="KW-1185">Reference proteome</keyword>
<comment type="caution">
    <text evidence="1">The sequence shown here is derived from an EMBL/GenBank/DDBJ whole genome shotgun (WGS) entry which is preliminary data.</text>
</comment>